<gene>
    <name evidence="3" type="ORF">BJX67DRAFT_385652</name>
</gene>
<accession>A0ABR4LCY9</accession>
<feature type="chain" id="PRO_5047250569" evidence="2">
    <location>
        <begin position="19"/>
        <end position="267"/>
    </location>
</feature>
<name>A0ABR4LCY9_9EURO</name>
<feature type="region of interest" description="Disordered" evidence="1">
    <location>
        <begin position="73"/>
        <end position="95"/>
    </location>
</feature>
<evidence type="ECO:0000313" key="4">
    <source>
        <dbReference type="Proteomes" id="UP001610432"/>
    </source>
</evidence>
<protein>
    <submittedName>
        <fullName evidence="3">Uncharacterized protein</fullName>
    </submittedName>
</protein>
<reference evidence="3 4" key="1">
    <citation type="submission" date="2024-07" db="EMBL/GenBank/DDBJ databases">
        <title>Section-level genome sequencing and comparative genomics of Aspergillus sections Usti and Cavernicolus.</title>
        <authorList>
            <consortium name="Lawrence Berkeley National Laboratory"/>
            <person name="Nybo J.L."/>
            <person name="Vesth T.C."/>
            <person name="Theobald S."/>
            <person name="Frisvad J.C."/>
            <person name="Larsen T.O."/>
            <person name="Kjaerboelling I."/>
            <person name="Rothschild-Mancinelli K."/>
            <person name="Lyhne E.K."/>
            <person name="Kogle M.E."/>
            <person name="Barry K."/>
            <person name="Clum A."/>
            <person name="Na H."/>
            <person name="Ledsgaard L."/>
            <person name="Lin J."/>
            <person name="Lipzen A."/>
            <person name="Kuo A."/>
            <person name="Riley R."/>
            <person name="Mondo S."/>
            <person name="Labutti K."/>
            <person name="Haridas S."/>
            <person name="Pangalinan J."/>
            <person name="Salamov A.A."/>
            <person name="Simmons B.A."/>
            <person name="Magnuson J.K."/>
            <person name="Chen J."/>
            <person name="Drula E."/>
            <person name="Henrissat B."/>
            <person name="Wiebenga A."/>
            <person name="Lubbers R.J."/>
            <person name="Gomes A.C."/>
            <person name="Macurrencykelacurrency M.R."/>
            <person name="Stajich J."/>
            <person name="Grigoriev I.V."/>
            <person name="Mortensen U.H."/>
            <person name="De Vries R.P."/>
            <person name="Baker S.E."/>
            <person name="Andersen M.R."/>
        </authorList>
    </citation>
    <scope>NUCLEOTIDE SEQUENCE [LARGE SCALE GENOMIC DNA]</scope>
    <source>
        <strain evidence="3 4">CBS 449.75</strain>
    </source>
</reference>
<keyword evidence="4" id="KW-1185">Reference proteome</keyword>
<dbReference type="EMBL" id="JBFXLQ010000068">
    <property type="protein sequence ID" value="KAL2862401.1"/>
    <property type="molecule type" value="Genomic_DNA"/>
</dbReference>
<evidence type="ECO:0000256" key="1">
    <source>
        <dbReference type="SAM" id="MobiDB-lite"/>
    </source>
</evidence>
<dbReference type="RefSeq" id="XP_070881380.1">
    <property type="nucleotide sequence ID" value="XM_071033911.1"/>
</dbReference>
<keyword evidence="2" id="KW-0732">Signal</keyword>
<organism evidence="3 4">
    <name type="scientific">Aspergillus lucknowensis</name>
    <dbReference type="NCBI Taxonomy" id="176173"/>
    <lineage>
        <taxon>Eukaryota</taxon>
        <taxon>Fungi</taxon>
        <taxon>Dikarya</taxon>
        <taxon>Ascomycota</taxon>
        <taxon>Pezizomycotina</taxon>
        <taxon>Eurotiomycetes</taxon>
        <taxon>Eurotiomycetidae</taxon>
        <taxon>Eurotiales</taxon>
        <taxon>Aspergillaceae</taxon>
        <taxon>Aspergillus</taxon>
        <taxon>Aspergillus subgen. Nidulantes</taxon>
    </lineage>
</organism>
<dbReference type="GeneID" id="98148983"/>
<proteinExistence type="predicted"/>
<evidence type="ECO:0000256" key="2">
    <source>
        <dbReference type="SAM" id="SignalP"/>
    </source>
</evidence>
<dbReference type="Proteomes" id="UP001610432">
    <property type="component" value="Unassembled WGS sequence"/>
</dbReference>
<evidence type="ECO:0000313" key="3">
    <source>
        <dbReference type="EMBL" id="KAL2862401.1"/>
    </source>
</evidence>
<comment type="caution">
    <text evidence="3">The sequence shown here is derived from an EMBL/GenBank/DDBJ whole genome shotgun (WGS) entry which is preliminary data.</text>
</comment>
<feature type="signal peptide" evidence="2">
    <location>
        <begin position="1"/>
        <end position="18"/>
    </location>
</feature>
<sequence>MVRLSLLALASSLSLALALPQPQNVCTTVCRPVKPECPEGEEAGGSEGCWGCCQPVAPKVTDVCTTECRPNKPECPEGEEAGGSETSALLSASPRNRNVLQARPLAVLRYDMDLDPKSHITQILNKMFRDAGDVAHLSKSQKPKKRPPMMFAATFADLKSLSVPPERHAPTGQEGCWGCCQPVDEEPEGNVCTLECRLEKPECPAGEAPTGEEGCWGCCQPIEEKGVKADVCTSVCRPEKPECPVGEAPTGVLGVLRARCVVEEIGE</sequence>